<dbReference type="Pfam" id="PF01257">
    <property type="entry name" value="2Fe-2S_thioredx"/>
    <property type="match status" value="1"/>
</dbReference>
<accession>A0ABR8YSV2</accession>
<dbReference type="SUPFAM" id="SSF52833">
    <property type="entry name" value="Thioredoxin-like"/>
    <property type="match status" value="1"/>
</dbReference>
<dbReference type="InterPro" id="IPR036249">
    <property type="entry name" value="Thioredoxin-like_sf"/>
</dbReference>
<name>A0ABR8YSV2_9CLOT</name>
<dbReference type="CDD" id="cd02980">
    <property type="entry name" value="TRX_Fd_family"/>
    <property type="match status" value="1"/>
</dbReference>
<comment type="caution">
    <text evidence="1">The sequence shown here is derived from an EMBL/GenBank/DDBJ whole genome shotgun (WGS) entry which is preliminary data.</text>
</comment>
<evidence type="ECO:0000313" key="1">
    <source>
        <dbReference type="EMBL" id="MBD8047093.1"/>
    </source>
</evidence>
<proteinExistence type="predicted"/>
<reference evidence="1 2" key="1">
    <citation type="submission" date="2020-08" db="EMBL/GenBank/DDBJ databases">
        <title>A Genomic Blueprint of the Chicken Gut Microbiome.</title>
        <authorList>
            <person name="Gilroy R."/>
            <person name="Ravi A."/>
            <person name="Getino M."/>
            <person name="Pursley I."/>
            <person name="Horton D.L."/>
            <person name="Alikhan N.-F."/>
            <person name="Baker D."/>
            <person name="Gharbi K."/>
            <person name="Hall N."/>
            <person name="Watson M."/>
            <person name="Adriaenssens E.M."/>
            <person name="Foster-Nyarko E."/>
            <person name="Jarju S."/>
            <person name="Secka A."/>
            <person name="Antonio M."/>
            <person name="Oren A."/>
            <person name="Chaudhuri R."/>
            <person name="La Ragione R.M."/>
            <person name="Hildebrand F."/>
            <person name="Pallen M.J."/>
        </authorList>
    </citation>
    <scope>NUCLEOTIDE SEQUENCE [LARGE SCALE GENOMIC DNA]</scope>
    <source>
        <strain evidence="1 2">N37</strain>
    </source>
</reference>
<dbReference type="RefSeq" id="WP_191740065.1">
    <property type="nucleotide sequence ID" value="NZ_JACSQB010000062.1"/>
</dbReference>
<dbReference type="EMBL" id="JACSQB010000062">
    <property type="protein sequence ID" value="MBD8047093.1"/>
    <property type="molecule type" value="Genomic_DNA"/>
</dbReference>
<keyword evidence="2" id="KW-1185">Reference proteome</keyword>
<dbReference type="Proteomes" id="UP000627166">
    <property type="component" value="Unassembled WGS sequence"/>
</dbReference>
<evidence type="ECO:0000313" key="2">
    <source>
        <dbReference type="Proteomes" id="UP000627166"/>
    </source>
</evidence>
<organism evidence="1 2">
    <name type="scientific">Clostridium faecium</name>
    <dbReference type="NCBI Taxonomy" id="2762223"/>
    <lineage>
        <taxon>Bacteria</taxon>
        <taxon>Bacillati</taxon>
        <taxon>Bacillota</taxon>
        <taxon>Clostridia</taxon>
        <taxon>Eubacteriales</taxon>
        <taxon>Clostridiaceae</taxon>
        <taxon>Clostridium</taxon>
    </lineage>
</organism>
<gene>
    <name evidence="1" type="ORF">H9637_08590</name>
</gene>
<protein>
    <submittedName>
        <fullName evidence="1">NAD(P)H-dependent oxidoreductase subunit E</fullName>
    </submittedName>
</protein>
<dbReference type="Gene3D" id="3.40.30.10">
    <property type="entry name" value="Glutaredoxin"/>
    <property type="match status" value="1"/>
</dbReference>
<sequence>MVVKVCVGSACYVKGSHKVIKEMQRLIEENRLKDKVELKAAFCLGNCTKAVSVIIDDSDIYTVDPDSVEEFFNSEILKKVM</sequence>